<dbReference type="EMBL" id="JAWDGP010002698">
    <property type="protein sequence ID" value="KAK3780614.1"/>
    <property type="molecule type" value="Genomic_DNA"/>
</dbReference>
<accession>A0AAE1DRW6</accession>
<gene>
    <name evidence="2" type="ORF">RRG08_044839</name>
</gene>
<reference evidence="2" key="1">
    <citation type="journal article" date="2023" name="G3 (Bethesda)">
        <title>A reference genome for the long-term kleptoplast-retaining sea slug Elysia crispata morphotype clarki.</title>
        <authorList>
            <person name="Eastman K.E."/>
            <person name="Pendleton A.L."/>
            <person name="Shaikh M.A."/>
            <person name="Suttiyut T."/>
            <person name="Ogas R."/>
            <person name="Tomko P."/>
            <person name="Gavelis G."/>
            <person name="Widhalm J.R."/>
            <person name="Wisecaver J.H."/>
        </authorList>
    </citation>
    <scope>NUCLEOTIDE SEQUENCE</scope>
    <source>
        <strain evidence="2">ECLA1</strain>
    </source>
</reference>
<proteinExistence type="predicted"/>
<dbReference type="Proteomes" id="UP001283361">
    <property type="component" value="Unassembled WGS sequence"/>
</dbReference>
<evidence type="ECO:0000256" key="1">
    <source>
        <dbReference type="SAM" id="MobiDB-lite"/>
    </source>
</evidence>
<protein>
    <submittedName>
        <fullName evidence="2">Uncharacterized protein</fullName>
    </submittedName>
</protein>
<comment type="caution">
    <text evidence="2">The sequence shown here is derived from an EMBL/GenBank/DDBJ whole genome shotgun (WGS) entry which is preliminary data.</text>
</comment>
<keyword evidence="3" id="KW-1185">Reference proteome</keyword>
<organism evidence="2 3">
    <name type="scientific">Elysia crispata</name>
    <name type="common">lettuce slug</name>
    <dbReference type="NCBI Taxonomy" id="231223"/>
    <lineage>
        <taxon>Eukaryota</taxon>
        <taxon>Metazoa</taxon>
        <taxon>Spiralia</taxon>
        <taxon>Lophotrochozoa</taxon>
        <taxon>Mollusca</taxon>
        <taxon>Gastropoda</taxon>
        <taxon>Heterobranchia</taxon>
        <taxon>Euthyneura</taxon>
        <taxon>Panpulmonata</taxon>
        <taxon>Sacoglossa</taxon>
        <taxon>Placobranchoidea</taxon>
        <taxon>Plakobranchidae</taxon>
        <taxon>Elysia</taxon>
    </lineage>
</organism>
<name>A0AAE1DRW6_9GAST</name>
<feature type="compositionally biased region" description="Basic and acidic residues" evidence="1">
    <location>
        <begin position="1"/>
        <end position="19"/>
    </location>
</feature>
<dbReference type="AlphaFoldDB" id="A0AAE1DRW6"/>
<sequence>MEDESKQRAEIVSRGEHKASGATRYKLSPMARNTRTWYPLVFLPVQRPASDRCGVVYSSLKIPYLGQDFQCL</sequence>
<feature type="region of interest" description="Disordered" evidence="1">
    <location>
        <begin position="1"/>
        <end position="25"/>
    </location>
</feature>
<evidence type="ECO:0000313" key="3">
    <source>
        <dbReference type="Proteomes" id="UP001283361"/>
    </source>
</evidence>
<evidence type="ECO:0000313" key="2">
    <source>
        <dbReference type="EMBL" id="KAK3780614.1"/>
    </source>
</evidence>